<dbReference type="SUPFAM" id="SSF52540">
    <property type="entry name" value="P-loop containing nucleoside triphosphate hydrolases"/>
    <property type="match status" value="1"/>
</dbReference>
<gene>
    <name evidence="11" type="ORF">RB614_04700</name>
</gene>
<dbReference type="InterPro" id="IPR043428">
    <property type="entry name" value="LivM-like"/>
</dbReference>
<evidence type="ECO:0000256" key="6">
    <source>
        <dbReference type="ARBA" id="ARBA00022840"/>
    </source>
</evidence>
<feature type="transmembrane region" description="Helical" evidence="9">
    <location>
        <begin position="213"/>
        <end position="235"/>
    </location>
</feature>
<dbReference type="Pfam" id="PF02653">
    <property type="entry name" value="BPD_transp_2"/>
    <property type="match status" value="1"/>
</dbReference>
<reference evidence="11 12" key="1">
    <citation type="submission" date="2023-08" db="EMBL/GenBank/DDBJ databases">
        <title>Phytohabitans sansha sp. nov., isolated from marine sediment.</title>
        <authorList>
            <person name="Zhao Y."/>
            <person name="Yi K."/>
        </authorList>
    </citation>
    <scope>NUCLEOTIDE SEQUENCE [LARGE SCALE GENOMIC DNA]</scope>
    <source>
        <strain evidence="11 12">ZYX-F-186</strain>
    </source>
</reference>
<dbReference type="Proteomes" id="UP001230908">
    <property type="component" value="Unassembled WGS sequence"/>
</dbReference>
<dbReference type="SMART" id="SM00382">
    <property type="entry name" value="AAA"/>
    <property type="match status" value="1"/>
</dbReference>
<dbReference type="InterPro" id="IPR003439">
    <property type="entry name" value="ABC_transporter-like_ATP-bd"/>
</dbReference>
<keyword evidence="3" id="KW-1003">Cell membrane</keyword>
<accession>A0ABU0ZD10</accession>
<name>A0ABU0ZD10_9ACTN</name>
<dbReference type="PANTHER" id="PTHR45772">
    <property type="entry name" value="CONSERVED COMPONENT OF ABC TRANSPORTER FOR NATURAL AMINO ACIDS-RELATED"/>
    <property type="match status" value="1"/>
</dbReference>
<evidence type="ECO:0000256" key="7">
    <source>
        <dbReference type="ARBA" id="ARBA00022989"/>
    </source>
</evidence>
<feature type="transmembrane region" description="Helical" evidence="9">
    <location>
        <begin position="287"/>
        <end position="304"/>
    </location>
</feature>
<feature type="domain" description="ABC transporter" evidence="10">
    <location>
        <begin position="389"/>
        <end position="623"/>
    </location>
</feature>
<dbReference type="PROSITE" id="PS51257">
    <property type="entry name" value="PROKAR_LIPOPROTEIN"/>
    <property type="match status" value="1"/>
</dbReference>
<sequence length="627" mass="66066">MTRRFAIGFPLVVAVLACLSLYRVTLGFPLFYLALLTLMLFWVTQATSWNILSGYSGYFSFGQAAYVGIGAYSTAVLFGRHGVNFYVTILVAAGLSAVLALAVGAIAFRLRSLRGEIFALLTLAVPFILAALARINSSIDGGQGIIVSVPPFPAGLGLFQDFLYLLNLLVAAVAVLVAYLMRKSRFGWALAGVRDAEDVAEGLGVPTFRYKMLALLASAVIGGVGGSLFALQIGFVAVDSIFHLTVPLFVIVMSVLGGRTHWLGPVVGVVLVVLLQDRLTASGLGEWQLIVLGAVLVLLVLLAPEGVYARLRARPLVALVTAAVVAAAVWLPGEPLDAILVGLLAATAVALLPLRAAPPAPVVAEPAEQAAPAPVAPPAEPVGVGEVLVECRNVARYFGGVRALEDVSLTVREGEIVGLVGPNGSGKTTLVGLLSGSLRPTRGSIHVAGNDLAKLPPHRVAHAGVARTYQIPRPFTSMTVRDNVAMAIMFGRSPRSLATARRDAAGPLDVVGLGHLADAYPDKLNLHQRQLLEIARALAADPKVLLLDEALAGLNPAEIDNAVEVIRRVHRSGVSIVIVEHLLRVVNQLATRIVVLDRGTRLADGDPREVLTDPAVVRAYLGKRAHA</sequence>
<feature type="transmembrane region" description="Helical" evidence="9">
    <location>
        <begin position="316"/>
        <end position="333"/>
    </location>
</feature>
<evidence type="ECO:0000256" key="5">
    <source>
        <dbReference type="ARBA" id="ARBA00022741"/>
    </source>
</evidence>
<dbReference type="InterPro" id="IPR032823">
    <property type="entry name" value="BCA_ABC_TP_C"/>
</dbReference>
<keyword evidence="4 9" id="KW-0812">Transmembrane</keyword>
<dbReference type="CDD" id="cd06581">
    <property type="entry name" value="TM_PBP1_LivM_like"/>
    <property type="match status" value="1"/>
</dbReference>
<dbReference type="PANTHER" id="PTHR45772:SF9">
    <property type="entry name" value="CONSERVED COMPONENT OF ABC TRANSPORTER FOR NATURAL AMINO ACIDS"/>
    <property type="match status" value="1"/>
</dbReference>
<dbReference type="InterPro" id="IPR027417">
    <property type="entry name" value="P-loop_NTPase"/>
</dbReference>
<dbReference type="InterPro" id="IPR003593">
    <property type="entry name" value="AAA+_ATPase"/>
</dbReference>
<evidence type="ECO:0000256" key="4">
    <source>
        <dbReference type="ARBA" id="ARBA00022692"/>
    </source>
</evidence>
<comment type="subcellular location">
    <subcellularLocation>
        <location evidence="1">Cell membrane</location>
        <topology evidence="1">Multi-pass membrane protein</topology>
    </subcellularLocation>
</comment>
<keyword evidence="6 11" id="KW-0067">ATP-binding</keyword>
<dbReference type="GO" id="GO:0005524">
    <property type="term" value="F:ATP binding"/>
    <property type="evidence" value="ECO:0007669"/>
    <property type="project" value="UniProtKB-KW"/>
</dbReference>
<dbReference type="Gene3D" id="3.40.50.300">
    <property type="entry name" value="P-loop containing nucleotide triphosphate hydrolases"/>
    <property type="match status" value="1"/>
</dbReference>
<keyword evidence="8 9" id="KW-0472">Membrane</keyword>
<comment type="caution">
    <text evidence="11">The sequence shown here is derived from an EMBL/GenBank/DDBJ whole genome shotgun (WGS) entry which is preliminary data.</text>
</comment>
<evidence type="ECO:0000313" key="11">
    <source>
        <dbReference type="EMBL" id="MDQ7903817.1"/>
    </source>
</evidence>
<dbReference type="Pfam" id="PF12399">
    <property type="entry name" value="BCA_ABC_TP_C"/>
    <property type="match status" value="1"/>
</dbReference>
<dbReference type="InterPro" id="IPR051120">
    <property type="entry name" value="ABC_AA/LPS_Transport"/>
</dbReference>
<keyword evidence="12" id="KW-1185">Reference proteome</keyword>
<feature type="transmembrane region" description="Helical" evidence="9">
    <location>
        <begin position="85"/>
        <end position="110"/>
    </location>
</feature>
<evidence type="ECO:0000256" key="3">
    <source>
        <dbReference type="ARBA" id="ARBA00022475"/>
    </source>
</evidence>
<organism evidence="11 12">
    <name type="scientific">Phytohabitans maris</name>
    <dbReference type="NCBI Taxonomy" id="3071409"/>
    <lineage>
        <taxon>Bacteria</taxon>
        <taxon>Bacillati</taxon>
        <taxon>Actinomycetota</taxon>
        <taxon>Actinomycetes</taxon>
        <taxon>Micromonosporales</taxon>
        <taxon>Micromonosporaceae</taxon>
    </lineage>
</organism>
<feature type="transmembrane region" description="Helical" evidence="9">
    <location>
        <begin position="262"/>
        <end position="281"/>
    </location>
</feature>
<dbReference type="Pfam" id="PF00005">
    <property type="entry name" value="ABC_tran"/>
    <property type="match status" value="1"/>
</dbReference>
<keyword evidence="2" id="KW-0813">Transport</keyword>
<evidence type="ECO:0000313" key="12">
    <source>
        <dbReference type="Proteomes" id="UP001230908"/>
    </source>
</evidence>
<feature type="transmembrane region" description="Helical" evidence="9">
    <location>
        <begin position="241"/>
        <end position="257"/>
    </location>
</feature>
<proteinExistence type="predicted"/>
<dbReference type="PROSITE" id="PS50893">
    <property type="entry name" value="ABC_TRANSPORTER_2"/>
    <property type="match status" value="1"/>
</dbReference>
<dbReference type="RefSeq" id="WP_308711091.1">
    <property type="nucleotide sequence ID" value="NZ_JAVHUY010000003.1"/>
</dbReference>
<dbReference type="InterPro" id="IPR001851">
    <property type="entry name" value="ABC_transp_permease"/>
</dbReference>
<keyword evidence="5" id="KW-0547">Nucleotide-binding</keyword>
<evidence type="ECO:0000259" key="10">
    <source>
        <dbReference type="PROSITE" id="PS50893"/>
    </source>
</evidence>
<feature type="transmembrane region" description="Helical" evidence="9">
    <location>
        <begin position="162"/>
        <end position="181"/>
    </location>
</feature>
<evidence type="ECO:0000256" key="9">
    <source>
        <dbReference type="SAM" id="Phobius"/>
    </source>
</evidence>
<feature type="transmembrane region" description="Helical" evidence="9">
    <location>
        <begin position="117"/>
        <end position="135"/>
    </location>
</feature>
<protein>
    <submittedName>
        <fullName evidence="11">Branched-chain amino acid ABC transporter ATP-binding protein/permease</fullName>
    </submittedName>
</protein>
<dbReference type="EMBL" id="JAVHUY010000003">
    <property type="protein sequence ID" value="MDQ7903817.1"/>
    <property type="molecule type" value="Genomic_DNA"/>
</dbReference>
<feature type="transmembrane region" description="Helical" evidence="9">
    <location>
        <begin position="30"/>
        <end position="52"/>
    </location>
</feature>
<dbReference type="CDD" id="cd03219">
    <property type="entry name" value="ABC_Mj1267_LivG_branched"/>
    <property type="match status" value="1"/>
</dbReference>
<evidence type="ECO:0000256" key="1">
    <source>
        <dbReference type="ARBA" id="ARBA00004651"/>
    </source>
</evidence>
<evidence type="ECO:0000256" key="8">
    <source>
        <dbReference type="ARBA" id="ARBA00023136"/>
    </source>
</evidence>
<keyword evidence="7 9" id="KW-1133">Transmembrane helix</keyword>
<evidence type="ECO:0000256" key="2">
    <source>
        <dbReference type="ARBA" id="ARBA00022448"/>
    </source>
</evidence>
<feature type="transmembrane region" description="Helical" evidence="9">
    <location>
        <begin position="59"/>
        <end position="79"/>
    </location>
</feature>